<dbReference type="InterPro" id="IPR019952">
    <property type="entry name" value="F420_OxRdatse_Rv1855c_pred"/>
</dbReference>
<dbReference type="GO" id="GO:0008726">
    <property type="term" value="F:alkanesulfonate monooxygenase activity"/>
    <property type="evidence" value="ECO:0007669"/>
    <property type="project" value="TreeGrafter"/>
</dbReference>
<dbReference type="AlphaFoldDB" id="A0A6P2BXB3"/>
<proteinExistence type="predicted"/>
<evidence type="ECO:0000259" key="5">
    <source>
        <dbReference type="Pfam" id="PF00296"/>
    </source>
</evidence>
<gene>
    <name evidence="6" type="ORF">EAS64_23410</name>
</gene>
<dbReference type="Proteomes" id="UP000460272">
    <property type="component" value="Unassembled WGS sequence"/>
</dbReference>
<dbReference type="GO" id="GO:0046306">
    <property type="term" value="P:alkanesulfonate catabolic process"/>
    <property type="evidence" value="ECO:0007669"/>
    <property type="project" value="TreeGrafter"/>
</dbReference>
<dbReference type="SUPFAM" id="SSF51679">
    <property type="entry name" value="Bacterial luciferase-like"/>
    <property type="match status" value="1"/>
</dbReference>
<evidence type="ECO:0000256" key="3">
    <source>
        <dbReference type="ARBA" id="ARBA00023002"/>
    </source>
</evidence>
<keyword evidence="4" id="KW-0503">Monooxygenase</keyword>
<comment type="caution">
    <text evidence="6">The sequence shown here is derived from an EMBL/GenBank/DDBJ whole genome shotgun (WGS) entry which is preliminary data.</text>
</comment>
<dbReference type="EMBL" id="RPFW01000004">
    <property type="protein sequence ID" value="TVZ03357.1"/>
    <property type="molecule type" value="Genomic_DNA"/>
</dbReference>
<dbReference type="Pfam" id="PF00296">
    <property type="entry name" value="Bac_luciferase"/>
    <property type="match status" value="1"/>
</dbReference>
<dbReference type="InterPro" id="IPR050172">
    <property type="entry name" value="SsuD_RutA_monooxygenase"/>
</dbReference>
<dbReference type="OrthoDB" id="4029802at2"/>
<name>A0A6P2BXB3_9ACTN</name>
<dbReference type="PANTHER" id="PTHR42847">
    <property type="entry name" value="ALKANESULFONATE MONOOXYGENASE"/>
    <property type="match status" value="1"/>
</dbReference>
<keyword evidence="7" id="KW-1185">Reference proteome</keyword>
<accession>A0A6P2BXB3</accession>
<dbReference type="Gene3D" id="3.20.20.30">
    <property type="entry name" value="Luciferase-like domain"/>
    <property type="match status" value="1"/>
</dbReference>
<evidence type="ECO:0000313" key="7">
    <source>
        <dbReference type="Proteomes" id="UP000460272"/>
    </source>
</evidence>
<evidence type="ECO:0000256" key="1">
    <source>
        <dbReference type="ARBA" id="ARBA00022630"/>
    </source>
</evidence>
<keyword evidence="1" id="KW-0285">Flavoprotein</keyword>
<dbReference type="RefSeq" id="WP_145856043.1">
    <property type="nucleotide sequence ID" value="NZ_RPFW01000004.1"/>
</dbReference>
<feature type="domain" description="Luciferase-like" evidence="5">
    <location>
        <begin position="3"/>
        <end position="229"/>
    </location>
</feature>
<dbReference type="NCBIfam" id="TIGR03560">
    <property type="entry name" value="F420_Rv1855c"/>
    <property type="match status" value="1"/>
</dbReference>
<keyword evidence="2" id="KW-0288">FMN</keyword>
<dbReference type="PANTHER" id="PTHR42847:SF8">
    <property type="entry name" value="CONSERVED PROTEIN"/>
    <property type="match status" value="1"/>
</dbReference>
<dbReference type="InterPro" id="IPR011251">
    <property type="entry name" value="Luciferase-like_dom"/>
</dbReference>
<reference evidence="6 7" key="1">
    <citation type="submission" date="2018-11" db="EMBL/GenBank/DDBJ databases">
        <title>Trebonia kvetii gen.nov., sp.nov., a novel acidophilic actinobacterium, and proposal of the new actinobacterial family Treboniaceae fam. nov.</title>
        <authorList>
            <person name="Rapoport D."/>
            <person name="Sagova-Mareckova M."/>
            <person name="Sedlacek I."/>
            <person name="Provaznik J."/>
            <person name="Kralova S."/>
            <person name="Pavlinic D."/>
            <person name="Benes V."/>
            <person name="Kopecky J."/>
        </authorList>
    </citation>
    <scope>NUCLEOTIDE SEQUENCE [LARGE SCALE GENOMIC DNA]</scope>
    <source>
        <strain evidence="6 7">15Tr583</strain>
    </source>
</reference>
<keyword evidence="3" id="KW-0560">Oxidoreductase</keyword>
<evidence type="ECO:0000256" key="4">
    <source>
        <dbReference type="ARBA" id="ARBA00023033"/>
    </source>
</evidence>
<protein>
    <submittedName>
        <fullName evidence="6">LLM class F420-dependent oxidoreductase</fullName>
    </submittedName>
</protein>
<evidence type="ECO:0000256" key="2">
    <source>
        <dbReference type="ARBA" id="ARBA00022643"/>
    </source>
</evidence>
<organism evidence="6 7">
    <name type="scientific">Trebonia kvetii</name>
    <dbReference type="NCBI Taxonomy" id="2480626"/>
    <lineage>
        <taxon>Bacteria</taxon>
        <taxon>Bacillati</taxon>
        <taxon>Actinomycetota</taxon>
        <taxon>Actinomycetes</taxon>
        <taxon>Streptosporangiales</taxon>
        <taxon>Treboniaceae</taxon>
        <taxon>Trebonia</taxon>
    </lineage>
</organism>
<dbReference type="InterPro" id="IPR036661">
    <property type="entry name" value="Luciferase-like_sf"/>
</dbReference>
<sequence>MRFAVKTRPEHQTWEELRDIWVAADEVPLFESIWNWDHFYPLTGDLHGPNFEGWTMLSAMAALTSRIRVGCQVTGMPYRHPAVLANMAATVDHISGGRLILGIGAAWNEMECTAYGIPLPPLKERFDRFDEGLEVITRLLSSTVSDFSGQYFTLTDAYCEPKPVQRPYPPITIGGNGPKRTLRAAARWATEWNGTIQDPAKFAELKEILRGHCTDLGRDFSEITCSCLLRWDGGDTDALLATVAQWRDAGADLAVIGLPTHAKPEALSTLAEALGTFA</sequence>
<evidence type="ECO:0000313" key="6">
    <source>
        <dbReference type="EMBL" id="TVZ03357.1"/>
    </source>
</evidence>